<dbReference type="Gene3D" id="3.40.710.10">
    <property type="entry name" value="DD-peptidase/beta-lactamase superfamily"/>
    <property type="match status" value="1"/>
</dbReference>
<dbReference type="SUPFAM" id="SSF56601">
    <property type="entry name" value="beta-lactamase/transpeptidase-like"/>
    <property type="match status" value="1"/>
</dbReference>
<evidence type="ECO:0000259" key="2">
    <source>
        <dbReference type="Pfam" id="PF00144"/>
    </source>
</evidence>
<dbReference type="InterPro" id="IPR012338">
    <property type="entry name" value="Beta-lactam/transpept-like"/>
</dbReference>
<gene>
    <name evidence="3" type="ORF">K3166_07855</name>
</gene>
<dbReference type="EMBL" id="CP081297">
    <property type="protein sequence ID" value="QZD86187.1"/>
    <property type="molecule type" value="Genomic_DNA"/>
</dbReference>
<protein>
    <submittedName>
        <fullName evidence="3">Beta-lactamase family protein</fullName>
    </submittedName>
</protein>
<proteinExistence type="predicted"/>
<evidence type="ECO:0000256" key="1">
    <source>
        <dbReference type="SAM" id="SignalP"/>
    </source>
</evidence>
<organism evidence="3 4">
    <name type="scientific">Qipengyuania psychrotolerans</name>
    <dbReference type="NCBI Taxonomy" id="2867238"/>
    <lineage>
        <taxon>Bacteria</taxon>
        <taxon>Pseudomonadati</taxon>
        <taxon>Pseudomonadota</taxon>
        <taxon>Alphaproteobacteria</taxon>
        <taxon>Sphingomonadales</taxon>
        <taxon>Erythrobacteraceae</taxon>
        <taxon>Qipengyuania</taxon>
    </lineage>
</organism>
<dbReference type="InterPro" id="IPR001466">
    <property type="entry name" value="Beta-lactam-related"/>
</dbReference>
<feature type="chain" id="PRO_5045581124" evidence="1">
    <location>
        <begin position="22"/>
        <end position="656"/>
    </location>
</feature>
<feature type="signal peptide" evidence="1">
    <location>
        <begin position="1"/>
        <end position="21"/>
    </location>
</feature>
<dbReference type="RefSeq" id="WP_221421732.1">
    <property type="nucleotide sequence ID" value="NZ_CP081297.1"/>
</dbReference>
<evidence type="ECO:0000313" key="4">
    <source>
        <dbReference type="Proteomes" id="UP000824280"/>
    </source>
</evidence>
<dbReference type="PANTHER" id="PTHR46825:SF15">
    <property type="entry name" value="BETA-LACTAMASE-RELATED DOMAIN-CONTAINING PROTEIN"/>
    <property type="match status" value="1"/>
</dbReference>
<dbReference type="PANTHER" id="PTHR46825">
    <property type="entry name" value="D-ALANYL-D-ALANINE-CARBOXYPEPTIDASE/ENDOPEPTIDASE AMPH"/>
    <property type="match status" value="1"/>
</dbReference>
<feature type="domain" description="Beta-lactamase-related" evidence="2">
    <location>
        <begin position="191"/>
        <end position="518"/>
    </location>
</feature>
<reference evidence="3 4" key="1">
    <citation type="submission" date="2021-08" db="EMBL/GenBank/DDBJ databases">
        <title>Comparative Genomics Analysis of the Genus Qipengyuania Reveals Extensive Genetic Diversity and Metabolic Versatility, Including the Description of Fifteen Novel Species.</title>
        <authorList>
            <person name="Liu Y."/>
        </authorList>
    </citation>
    <scope>NUCLEOTIDE SEQUENCE [LARGE SCALE GENOMIC DNA]</scope>
    <source>
        <strain evidence="3 4">1XM2-8</strain>
    </source>
</reference>
<accession>A0ABX8ZB15</accession>
<evidence type="ECO:0000313" key="3">
    <source>
        <dbReference type="EMBL" id="QZD86187.1"/>
    </source>
</evidence>
<keyword evidence="4" id="KW-1185">Reference proteome</keyword>
<keyword evidence="1" id="KW-0732">Signal</keyword>
<dbReference type="InterPro" id="IPR050491">
    <property type="entry name" value="AmpC-like"/>
</dbReference>
<name>A0ABX8ZB15_9SPHN</name>
<dbReference type="Proteomes" id="UP000824280">
    <property type="component" value="Chromosome"/>
</dbReference>
<dbReference type="Pfam" id="PF00144">
    <property type="entry name" value="Beta-lactamase"/>
    <property type="match status" value="1"/>
</dbReference>
<sequence length="656" mass="70990">MKPARSIFAALLIATAPVALSAQDAVPPEKMAVGSGAEMNPIPGWTSAQRGSATVFTAPEGDATIALLPVETAADASDAVKLAWQQFDPAFNREVRLAQDGSPRDGWDQITNISYEISPAEKLALVGVALRKGDAWTVVLVRGAQATMAKRGAQISQAAGSLRPSGFEKETFAGKQANPMTPERMAELKGFVESTMENVGVPGVGLALIEDGKVIFEGGLGVRDLQTGEEVDKDTRFMIASNTKGMATLLLSTLVAEGRLDWNRPVTDYYADFRLGSDSTTSKTLVKHLVCACTGLPRKDMEWIFNTPPGTPARNTFMQLAATEPTTEFGETFQYNNLMASAAGFLGGHIIYPDMELGEAFDRAMDERVFEPLAMTRTTFDNALAMQGNWALPYDYDITDELVQAPMDLNYTIEPYRPAGAAWSTPHDMARYVMNELSGGLLPNGERYIDEDALLERRKHNVKTSENAWYGMGLSDDRSNGISIIGHGGSLVGYKSNWFAIPEAGAGIVILTNSDTGGRLVGAVQRKWLEILYDGQDRAADELANGLARREEGRSKFISELETAPDEEMMAELAGRYTNDDLGPLTLARKGDAWHLQSTSIGSELATRKNEDGSQSLVMTAPGMFGSSILVSQRDGGTVLVLDDGQHEYVFTRLPG</sequence>